<keyword evidence="1" id="KW-0732">Signal</keyword>
<feature type="signal peptide" evidence="1">
    <location>
        <begin position="1"/>
        <end position="21"/>
    </location>
</feature>
<gene>
    <name evidence="2" type="ORF">CYCCA115_LOCUS17195</name>
</gene>
<reference evidence="2" key="1">
    <citation type="submission" date="2023-08" db="EMBL/GenBank/DDBJ databases">
        <authorList>
            <person name="Audoor S."/>
            <person name="Bilcke G."/>
        </authorList>
    </citation>
    <scope>NUCLEOTIDE SEQUENCE</scope>
</reference>
<sequence>MVALSHAGILVLIWISNLVSPEHDILRLPIASGFSLKESKSPTLERAAAKAEAKLRDFAKKENAIIVVDGNNVRGSAKFHWNPVEVHGRICSFCQGIGISKVAVVWDHGIKRFAASIPTNETVELDMVVVFSGLTQRADNVMVKESAHLAKSFCNEDWASLCFVTNDMGLQGRLIKRANANSPKMTCPRRPLLMGSTRFVEILDSYHNDGSYGCGIDKESCRVYKAQKSFEKFAKLREAKYNPSREKTWQRCVLGEELRRSYLCSYQDTEFSNIFSSSYIRDLEERGYLNPSVDDIEEGLAIRGPPRLDKRQWGMLIHYNQFMQQM</sequence>
<dbReference type="AlphaFoldDB" id="A0AAD2PVZ6"/>
<organism evidence="2 3">
    <name type="scientific">Cylindrotheca closterium</name>
    <dbReference type="NCBI Taxonomy" id="2856"/>
    <lineage>
        <taxon>Eukaryota</taxon>
        <taxon>Sar</taxon>
        <taxon>Stramenopiles</taxon>
        <taxon>Ochrophyta</taxon>
        <taxon>Bacillariophyta</taxon>
        <taxon>Bacillariophyceae</taxon>
        <taxon>Bacillariophycidae</taxon>
        <taxon>Bacillariales</taxon>
        <taxon>Bacillariaceae</taxon>
        <taxon>Cylindrotheca</taxon>
    </lineage>
</organism>
<accession>A0AAD2PVZ6</accession>
<comment type="caution">
    <text evidence="2">The sequence shown here is derived from an EMBL/GenBank/DDBJ whole genome shotgun (WGS) entry which is preliminary data.</text>
</comment>
<dbReference type="EMBL" id="CAKOGP040001980">
    <property type="protein sequence ID" value="CAJ1958476.1"/>
    <property type="molecule type" value="Genomic_DNA"/>
</dbReference>
<evidence type="ECO:0000256" key="1">
    <source>
        <dbReference type="SAM" id="SignalP"/>
    </source>
</evidence>
<keyword evidence="3" id="KW-1185">Reference proteome</keyword>
<evidence type="ECO:0008006" key="4">
    <source>
        <dbReference type="Google" id="ProtNLM"/>
    </source>
</evidence>
<name>A0AAD2PVZ6_9STRA</name>
<feature type="chain" id="PRO_5041987193" description="RNase NYN domain-containing protein" evidence="1">
    <location>
        <begin position="22"/>
        <end position="326"/>
    </location>
</feature>
<dbReference type="Proteomes" id="UP001295423">
    <property type="component" value="Unassembled WGS sequence"/>
</dbReference>
<protein>
    <recommendedName>
        <fullName evidence="4">RNase NYN domain-containing protein</fullName>
    </recommendedName>
</protein>
<evidence type="ECO:0000313" key="3">
    <source>
        <dbReference type="Proteomes" id="UP001295423"/>
    </source>
</evidence>
<evidence type="ECO:0000313" key="2">
    <source>
        <dbReference type="EMBL" id="CAJ1958476.1"/>
    </source>
</evidence>
<proteinExistence type="predicted"/>